<evidence type="ECO:0000256" key="1">
    <source>
        <dbReference type="SAM" id="MobiDB-lite"/>
    </source>
</evidence>
<reference evidence="2" key="1">
    <citation type="submission" date="2020-02" db="EMBL/GenBank/DDBJ databases">
        <authorList>
            <person name="Meier V. D."/>
        </authorList>
    </citation>
    <scope>NUCLEOTIDE SEQUENCE</scope>
    <source>
        <strain evidence="2">AVDCRST_MAG59</strain>
    </source>
</reference>
<dbReference type="EMBL" id="CADCWF010000318">
    <property type="protein sequence ID" value="CAA9577903.1"/>
    <property type="molecule type" value="Genomic_DNA"/>
</dbReference>
<gene>
    <name evidence="2" type="ORF">AVDCRST_MAG59-4351</name>
</gene>
<feature type="non-terminal residue" evidence="2">
    <location>
        <position position="1"/>
    </location>
</feature>
<accession>A0A6J4VHA5</accession>
<evidence type="ECO:0000313" key="2">
    <source>
        <dbReference type="EMBL" id="CAA9577903.1"/>
    </source>
</evidence>
<sequence>CSRSDRRRGPPLPPARLSWAWRKSRSNTRRALPGRYGGLHRSCRRGLVAPPLPRIGRGGWGG</sequence>
<proteinExistence type="predicted"/>
<feature type="non-terminal residue" evidence="2">
    <location>
        <position position="62"/>
    </location>
</feature>
<organism evidence="2">
    <name type="scientific">uncultured Thermomicrobiales bacterium</name>
    <dbReference type="NCBI Taxonomy" id="1645740"/>
    <lineage>
        <taxon>Bacteria</taxon>
        <taxon>Pseudomonadati</taxon>
        <taxon>Thermomicrobiota</taxon>
        <taxon>Thermomicrobia</taxon>
        <taxon>Thermomicrobiales</taxon>
        <taxon>environmental samples</taxon>
    </lineage>
</organism>
<protein>
    <submittedName>
        <fullName evidence="2">Uncharacterized protein</fullName>
    </submittedName>
</protein>
<feature type="region of interest" description="Disordered" evidence="1">
    <location>
        <begin position="1"/>
        <end position="20"/>
    </location>
</feature>
<dbReference type="AlphaFoldDB" id="A0A6J4VHA5"/>
<name>A0A6J4VHA5_9BACT</name>